<comment type="similarity">
    <text evidence="2">Belongs to the RseB family.</text>
</comment>
<dbReference type="PANTHER" id="PTHR38782">
    <property type="match status" value="1"/>
</dbReference>
<evidence type="ECO:0000256" key="1">
    <source>
        <dbReference type="ARBA" id="ARBA00004418"/>
    </source>
</evidence>
<dbReference type="GO" id="GO:0032885">
    <property type="term" value="P:regulation of polysaccharide biosynthetic process"/>
    <property type="evidence" value="ECO:0007669"/>
    <property type="project" value="TreeGrafter"/>
</dbReference>
<evidence type="ECO:0000313" key="8">
    <source>
        <dbReference type="EMBL" id="SHI28270.1"/>
    </source>
</evidence>
<dbReference type="GO" id="GO:0045152">
    <property type="term" value="F:antisigma factor binding"/>
    <property type="evidence" value="ECO:0007669"/>
    <property type="project" value="TreeGrafter"/>
</dbReference>
<dbReference type="Pfam" id="PF17188">
    <property type="entry name" value="MucB_RseB_C"/>
    <property type="match status" value="1"/>
</dbReference>
<organism evidence="8 9">
    <name type="scientific">Pollutimonas bauzanensis</name>
    <dbReference type="NCBI Taxonomy" id="658167"/>
    <lineage>
        <taxon>Bacteria</taxon>
        <taxon>Pseudomonadati</taxon>
        <taxon>Pseudomonadota</taxon>
        <taxon>Betaproteobacteria</taxon>
        <taxon>Burkholderiales</taxon>
        <taxon>Alcaligenaceae</taxon>
        <taxon>Pollutimonas</taxon>
    </lineage>
</organism>
<evidence type="ECO:0000256" key="2">
    <source>
        <dbReference type="ARBA" id="ARBA00008150"/>
    </source>
</evidence>
<dbReference type="InterPro" id="IPR005588">
    <property type="entry name" value="MucB_RseB"/>
</dbReference>
<dbReference type="Pfam" id="PF03888">
    <property type="entry name" value="MucB_RseB"/>
    <property type="match status" value="1"/>
</dbReference>
<evidence type="ECO:0000256" key="3">
    <source>
        <dbReference type="ARBA" id="ARBA00022729"/>
    </source>
</evidence>
<comment type="subcellular location">
    <subcellularLocation>
        <location evidence="1">Periplasm</location>
    </subcellularLocation>
</comment>
<evidence type="ECO:0000259" key="6">
    <source>
        <dbReference type="Pfam" id="PF03888"/>
    </source>
</evidence>
<accession>A0A1M5ZVK2</accession>
<dbReference type="InterPro" id="IPR033436">
    <property type="entry name" value="MucB/RseB_C"/>
</dbReference>
<keyword evidence="4" id="KW-0574">Periplasm</keyword>
<protein>
    <submittedName>
        <fullName evidence="8">Sigma E regulatory protein, MucB/RseB</fullName>
    </submittedName>
</protein>
<gene>
    <name evidence="8" type="ORF">SAMN04488135_11947</name>
</gene>
<evidence type="ECO:0000256" key="4">
    <source>
        <dbReference type="ARBA" id="ARBA00022764"/>
    </source>
</evidence>
<dbReference type="GO" id="GO:0030288">
    <property type="term" value="C:outer membrane-bounded periplasmic space"/>
    <property type="evidence" value="ECO:0007669"/>
    <property type="project" value="TreeGrafter"/>
</dbReference>
<evidence type="ECO:0000259" key="7">
    <source>
        <dbReference type="Pfam" id="PF17188"/>
    </source>
</evidence>
<feature type="domain" description="MucB/RseB N-terminal" evidence="6">
    <location>
        <begin position="57"/>
        <end position="229"/>
    </location>
</feature>
<dbReference type="STRING" id="658167.SAMN04488135_11947"/>
<name>A0A1M5ZVK2_9BURK</name>
<dbReference type="InterPro" id="IPR038484">
    <property type="entry name" value="MucB/RseB_C_sf"/>
</dbReference>
<dbReference type="PIRSF" id="PIRSF005427">
    <property type="entry name" value="RseB"/>
    <property type="match status" value="1"/>
</dbReference>
<dbReference type="InterPro" id="IPR033434">
    <property type="entry name" value="MucB/RseB_N"/>
</dbReference>
<feature type="chain" id="PRO_5012929048" evidence="5">
    <location>
        <begin position="44"/>
        <end position="353"/>
    </location>
</feature>
<dbReference type="PANTHER" id="PTHR38782:SF1">
    <property type="entry name" value="SIGMA-E FACTOR REGULATORY PROTEIN RSEB"/>
    <property type="match status" value="1"/>
</dbReference>
<feature type="domain" description="MucB/RseB C-terminal" evidence="7">
    <location>
        <begin position="250"/>
        <end position="344"/>
    </location>
</feature>
<dbReference type="Gene3D" id="2.50.20.10">
    <property type="entry name" value="Lipoprotein localisation LolA/LolB/LppX"/>
    <property type="match status" value="1"/>
</dbReference>
<proteinExistence type="inferred from homology"/>
<evidence type="ECO:0000256" key="5">
    <source>
        <dbReference type="SAM" id="SignalP"/>
    </source>
</evidence>
<dbReference type="EMBL" id="FQXE01000019">
    <property type="protein sequence ID" value="SHI28270.1"/>
    <property type="molecule type" value="Genomic_DNA"/>
</dbReference>
<feature type="signal peptide" evidence="5">
    <location>
        <begin position="1"/>
        <end position="43"/>
    </location>
</feature>
<dbReference type="AlphaFoldDB" id="A0A1M5ZVK2"/>
<reference evidence="8 9" key="1">
    <citation type="submission" date="2016-11" db="EMBL/GenBank/DDBJ databases">
        <authorList>
            <person name="Jaros S."/>
            <person name="Januszkiewicz K."/>
            <person name="Wedrychowicz H."/>
        </authorList>
    </citation>
    <scope>NUCLEOTIDE SEQUENCE [LARGE SCALE GENOMIC DNA]</scope>
    <source>
        <strain evidence="8 9">CGMCC 1.10190</strain>
    </source>
</reference>
<sequence>MGVVWHTSARSQLHRRPQRMDINRMYQVLVVAAACVLAQSALAAGNPQGLALDPGVALLQKVQAAARSLDYSGVYTYQQGATMASSRIIHIVDGTGERERIEMLDGAPREYLRHNDITQCLVPEKKLIVLERRHGDRFPALLLNDGRNLADNYSIKTGVAPNRIAGRECTIVELIPKDGHRYGYRICTDTKTHLLLKAQTVSGDQGVIDQIAFTSLQIGSKAASEDLASNWDTRAWKVLETPMSVIDLPKEGWRIPLPRGFQALTQVSRPMKAGKKVSQLVVSDGMAAISVFIEPFDAAHDSPLAKGAMHRGAMNVFRTRIDDYWLTALGEVPSATLREIAEHTEYVPQAGHK</sequence>
<evidence type="ECO:0000313" key="9">
    <source>
        <dbReference type="Proteomes" id="UP000184226"/>
    </source>
</evidence>
<keyword evidence="3 5" id="KW-0732">Signal</keyword>
<keyword evidence="9" id="KW-1185">Reference proteome</keyword>
<dbReference type="CDD" id="cd16327">
    <property type="entry name" value="RseB"/>
    <property type="match status" value="1"/>
</dbReference>
<dbReference type="Gene3D" id="3.30.200.100">
    <property type="entry name" value="MucB/RseB, C-terminal domain"/>
    <property type="match status" value="1"/>
</dbReference>
<dbReference type="Proteomes" id="UP000184226">
    <property type="component" value="Unassembled WGS sequence"/>
</dbReference>